<dbReference type="Pfam" id="PF02367">
    <property type="entry name" value="TsaE"/>
    <property type="match status" value="1"/>
</dbReference>
<dbReference type="RefSeq" id="WP_338394205.1">
    <property type="nucleotide sequence ID" value="NZ_AP025314.1"/>
</dbReference>
<dbReference type="KEGG" id="fax:FUAX_14120"/>
<evidence type="ECO:0000313" key="12">
    <source>
        <dbReference type="Proteomes" id="UP001348817"/>
    </source>
</evidence>
<evidence type="ECO:0000256" key="2">
    <source>
        <dbReference type="ARBA" id="ARBA00007599"/>
    </source>
</evidence>
<dbReference type="GO" id="GO:0046872">
    <property type="term" value="F:metal ion binding"/>
    <property type="evidence" value="ECO:0007669"/>
    <property type="project" value="UniProtKB-KW"/>
</dbReference>
<evidence type="ECO:0000256" key="4">
    <source>
        <dbReference type="ARBA" id="ARBA00022490"/>
    </source>
</evidence>
<keyword evidence="12" id="KW-1185">Reference proteome</keyword>
<dbReference type="GO" id="GO:0005524">
    <property type="term" value="F:ATP binding"/>
    <property type="evidence" value="ECO:0007669"/>
    <property type="project" value="UniProtKB-KW"/>
</dbReference>
<sequence>MGNNLESVELVCEGLEALPSVAEKIIEFAGDERIWRFEGEMGSGKTTLITALAKRLGVVDSVSSPTFSLVNEYRDEEDRAYYHFDFYRIKDEMEAMDIGVEEYFDSGDICMLEWASLIPSLMPEDYLMVEIVALDDGVRKIKLWKCHE</sequence>
<dbReference type="PANTHER" id="PTHR33540:SF2">
    <property type="entry name" value="TRNA THREONYLCARBAMOYLADENOSINE BIOSYNTHESIS PROTEIN TSAE"/>
    <property type="match status" value="1"/>
</dbReference>
<keyword evidence="8" id="KW-0067">ATP-binding</keyword>
<evidence type="ECO:0000256" key="9">
    <source>
        <dbReference type="ARBA" id="ARBA00022842"/>
    </source>
</evidence>
<proteinExistence type="inferred from homology"/>
<keyword evidence="4" id="KW-0963">Cytoplasm</keyword>
<evidence type="ECO:0000256" key="1">
    <source>
        <dbReference type="ARBA" id="ARBA00004496"/>
    </source>
</evidence>
<name>A0AAU9DDM0_9BACT</name>
<comment type="subcellular location">
    <subcellularLocation>
        <location evidence="1">Cytoplasm</location>
    </subcellularLocation>
</comment>
<dbReference type="SUPFAM" id="SSF52540">
    <property type="entry name" value="P-loop containing nucleoside triphosphate hydrolases"/>
    <property type="match status" value="1"/>
</dbReference>
<evidence type="ECO:0000256" key="10">
    <source>
        <dbReference type="ARBA" id="ARBA00032441"/>
    </source>
</evidence>
<keyword evidence="6" id="KW-0479">Metal-binding</keyword>
<evidence type="ECO:0000256" key="3">
    <source>
        <dbReference type="ARBA" id="ARBA00019010"/>
    </source>
</evidence>
<evidence type="ECO:0000256" key="5">
    <source>
        <dbReference type="ARBA" id="ARBA00022694"/>
    </source>
</evidence>
<keyword evidence="7" id="KW-0547">Nucleotide-binding</keyword>
<dbReference type="Proteomes" id="UP001348817">
    <property type="component" value="Chromosome"/>
</dbReference>
<dbReference type="EMBL" id="AP025314">
    <property type="protein sequence ID" value="BDD08980.1"/>
    <property type="molecule type" value="Genomic_DNA"/>
</dbReference>
<dbReference type="GO" id="GO:0002949">
    <property type="term" value="P:tRNA threonylcarbamoyladenosine modification"/>
    <property type="evidence" value="ECO:0007669"/>
    <property type="project" value="InterPro"/>
</dbReference>
<dbReference type="InterPro" id="IPR003442">
    <property type="entry name" value="T6A_TsaE"/>
</dbReference>
<reference evidence="11 12" key="1">
    <citation type="submission" date="2021-12" db="EMBL/GenBank/DDBJ databases">
        <title>Genome sequencing of bacteria with rrn-lacking chromosome and rrn-plasmid.</title>
        <authorList>
            <person name="Anda M."/>
            <person name="Iwasaki W."/>
        </authorList>
    </citation>
    <scope>NUCLEOTIDE SEQUENCE [LARGE SCALE GENOMIC DNA]</scope>
    <source>
        <strain evidence="11 12">DSM 100852</strain>
    </source>
</reference>
<accession>A0AAU9DDM0</accession>
<keyword evidence="9" id="KW-0460">Magnesium</keyword>
<gene>
    <name evidence="11" type="ORF">FUAX_14120</name>
</gene>
<dbReference type="GO" id="GO:0005737">
    <property type="term" value="C:cytoplasm"/>
    <property type="evidence" value="ECO:0007669"/>
    <property type="project" value="UniProtKB-SubCell"/>
</dbReference>
<dbReference type="Gene3D" id="3.40.50.300">
    <property type="entry name" value="P-loop containing nucleotide triphosphate hydrolases"/>
    <property type="match status" value="1"/>
</dbReference>
<comment type="similarity">
    <text evidence="2">Belongs to the TsaE family.</text>
</comment>
<dbReference type="NCBIfam" id="TIGR00150">
    <property type="entry name" value="T6A_YjeE"/>
    <property type="match status" value="1"/>
</dbReference>
<keyword evidence="5" id="KW-0819">tRNA processing</keyword>
<evidence type="ECO:0000256" key="7">
    <source>
        <dbReference type="ARBA" id="ARBA00022741"/>
    </source>
</evidence>
<evidence type="ECO:0000256" key="8">
    <source>
        <dbReference type="ARBA" id="ARBA00022840"/>
    </source>
</evidence>
<protein>
    <recommendedName>
        <fullName evidence="3">tRNA threonylcarbamoyladenosine biosynthesis protein TsaE</fullName>
    </recommendedName>
    <alternativeName>
        <fullName evidence="10">t(6)A37 threonylcarbamoyladenosine biosynthesis protein TsaE</fullName>
    </alternativeName>
</protein>
<evidence type="ECO:0000256" key="6">
    <source>
        <dbReference type="ARBA" id="ARBA00022723"/>
    </source>
</evidence>
<dbReference type="AlphaFoldDB" id="A0AAU9DDM0"/>
<dbReference type="InterPro" id="IPR027417">
    <property type="entry name" value="P-loop_NTPase"/>
</dbReference>
<dbReference type="PANTHER" id="PTHR33540">
    <property type="entry name" value="TRNA THREONYLCARBAMOYLADENOSINE BIOSYNTHESIS PROTEIN TSAE"/>
    <property type="match status" value="1"/>
</dbReference>
<evidence type="ECO:0000313" key="11">
    <source>
        <dbReference type="EMBL" id="BDD08980.1"/>
    </source>
</evidence>
<organism evidence="11 12">
    <name type="scientific">Fulvitalea axinellae</name>
    <dbReference type="NCBI Taxonomy" id="1182444"/>
    <lineage>
        <taxon>Bacteria</taxon>
        <taxon>Pseudomonadati</taxon>
        <taxon>Bacteroidota</taxon>
        <taxon>Cytophagia</taxon>
        <taxon>Cytophagales</taxon>
        <taxon>Persicobacteraceae</taxon>
        <taxon>Fulvitalea</taxon>
    </lineage>
</organism>